<accession>A0A0D8XMA6</accession>
<reference evidence="4" key="2">
    <citation type="journal article" date="2016" name="Sci. Rep.">
        <title>Dictyocaulus viviparus genome, variome and transcriptome elucidate lungworm biology and support future intervention.</title>
        <authorList>
            <person name="McNulty S.N."/>
            <person name="Strube C."/>
            <person name="Rosa B.A."/>
            <person name="Martin J.C."/>
            <person name="Tyagi R."/>
            <person name="Choi Y.J."/>
            <person name="Wang Q."/>
            <person name="Hallsworth Pepin K."/>
            <person name="Zhang X."/>
            <person name="Ozersky P."/>
            <person name="Wilson R.K."/>
            <person name="Sternberg P.W."/>
            <person name="Gasser R.B."/>
            <person name="Mitreva M."/>
        </authorList>
    </citation>
    <scope>NUCLEOTIDE SEQUENCE [LARGE SCALE GENOMIC DNA]</scope>
    <source>
        <strain evidence="4">HannoverDv2000</strain>
    </source>
</reference>
<protein>
    <submittedName>
        <fullName evidence="3">Uncharacterized protein</fullName>
    </submittedName>
</protein>
<keyword evidence="4" id="KW-1185">Reference proteome</keyword>
<feature type="compositionally biased region" description="Polar residues" evidence="1">
    <location>
        <begin position="80"/>
        <end position="93"/>
    </location>
</feature>
<proteinExistence type="predicted"/>
<keyword evidence="2" id="KW-0812">Transmembrane</keyword>
<evidence type="ECO:0000256" key="1">
    <source>
        <dbReference type="SAM" id="MobiDB-lite"/>
    </source>
</evidence>
<dbReference type="AlphaFoldDB" id="A0A0D8XMA6"/>
<evidence type="ECO:0000256" key="2">
    <source>
        <dbReference type="SAM" id="Phobius"/>
    </source>
</evidence>
<feature type="transmembrane region" description="Helical" evidence="2">
    <location>
        <begin position="12"/>
        <end position="39"/>
    </location>
</feature>
<dbReference type="EMBL" id="KN716442">
    <property type="protein sequence ID" value="KJH44877.1"/>
    <property type="molecule type" value="Genomic_DNA"/>
</dbReference>
<name>A0A0D8XMA6_DICVI</name>
<keyword evidence="2" id="KW-1133">Transmembrane helix</keyword>
<feature type="compositionally biased region" description="Basic residues" evidence="1">
    <location>
        <begin position="62"/>
        <end position="78"/>
    </location>
</feature>
<evidence type="ECO:0000313" key="3">
    <source>
        <dbReference type="EMBL" id="KJH44877.1"/>
    </source>
</evidence>
<gene>
    <name evidence="3" type="ORF">DICVIV_09099</name>
</gene>
<evidence type="ECO:0000313" key="4">
    <source>
        <dbReference type="Proteomes" id="UP000053766"/>
    </source>
</evidence>
<sequence length="181" mass="20889">MLHEMTQKKDVYYITIILITFGALLFFLPVIFVIIIYFIRRKRNEKNLKLSIQYEQREGSTRSKRKRKKKNKHGRKMSGQKGNVKQPTSSSEVRNCVEAIRKAKGTVNFNNQSDDWEALSSQPVGNISEAVNSRSPVSVNNNRFSSVSVNSSSGIVKQKTTFDEEVEEYCKFIERFPKQSK</sequence>
<dbReference type="Proteomes" id="UP000053766">
    <property type="component" value="Unassembled WGS sequence"/>
</dbReference>
<reference evidence="3 4" key="1">
    <citation type="submission" date="2013-11" db="EMBL/GenBank/DDBJ databases">
        <title>Draft genome of the bovine lungworm Dictyocaulus viviparus.</title>
        <authorList>
            <person name="Mitreva M."/>
        </authorList>
    </citation>
    <scope>NUCLEOTIDE SEQUENCE [LARGE SCALE GENOMIC DNA]</scope>
    <source>
        <strain evidence="3 4">HannoverDv2000</strain>
    </source>
</reference>
<organism evidence="3 4">
    <name type="scientific">Dictyocaulus viviparus</name>
    <name type="common">Bovine lungworm</name>
    <dbReference type="NCBI Taxonomy" id="29172"/>
    <lineage>
        <taxon>Eukaryota</taxon>
        <taxon>Metazoa</taxon>
        <taxon>Ecdysozoa</taxon>
        <taxon>Nematoda</taxon>
        <taxon>Chromadorea</taxon>
        <taxon>Rhabditida</taxon>
        <taxon>Rhabditina</taxon>
        <taxon>Rhabditomorpha</taxon>
        <taxon>Strongyloidea</taxon>
        <taxon>Metastrongylidae</taxon>
        <taxon>Dictyocaulus</taxon>
    </lineage>
</organism>
<feature type="region of interest" description="Disordered" evidence="1">
    <location>
        <begin position="55"/>
        <end position="93"/>
    </location>
</feature>
<keyword evidence="2" id="KW-0472">Membrane</keyword>